<comment type="function">
    <text evidence="6">Could methylate the ribose at the nucleotide 34 wobble position in tRNA.</text>
</comment>
<dbReference type="PANTHER" id="PTHR42971">
    <property type="entry name" value="TRNA (CYTIDINE(34)-2'-O)-METHYLTRANSFERASE"/>
    <property type="match status" value="1"/>
</dbReference>
<feature type="binding site" evidence="6 7">
    <location>
        <position position="100"/>
    </location>
    <ligand>
        <name>S-adenosyl-L-methionine</name>
        <dbReference type="ChEBI" id="CHEBI:59789"/>
    </ligand>
</feature>
<evidence type="ECO:0000256" key="3">
    <source>
        <dbReference type="ARBA" id="ARBA00022679"/>
    </source>
</evidence>
<accession>A0A9D1R1B0</accession>
<protein>
    <recommendedName>
        <fullName evidence="6">Putative tRNA (cytidine(34)-2'-O)-methyltransferase</fullName>
        <ecNumber evidence="6">2.1.1.207</ecNumber>
    </recommendedName>
    <alternativeName>
        <fullName evidence="6">tRNA (cytidine/uridine-2'-O-)-methyltransferase</fullName>
    </alternativeName>
</protein>
<dbReference type="SUPFAM" id="SSF75217">
    <property type="entry name" value="alpha/beta knot"/>
    <property type="match status" value="1"/>
</dbReference>
<evidence type="ECO:0000313" key="10">
    <source>
        <dbReference type="Proteomes" id="UP000824264"/>
    </source>
</evidence>
<name>A0A9D1R1B0_9BACT</name>
<dbReference type="Pfam" id="PF00588">
    <property type="entry name" value="SpoU_methylase"/>
    <property type="match status" value="1"/>
</dbReference>
<evidence type="ECO:0000256" key="2">
    <source>
        <dbReference type="ARBA" id="ARBA00022603"/>
    </source>
</evidence>
<reference evidence="9" key="1">
    <citation type="journal article" date="2021" name="PeerJ">
        <title>Extensive microbial diversity within the chicken gut microbiome revealed by metagenomics and culture.</title>
        <authorList>
            <person name="Gilroy R."/>
            <person name="Ravi A."/>
            <person name="Getino M."/>
            <person name="Pursley I."/>
            <person name="Horton D.L."/>
            <person name="Alikhan N.F."/>
            <person name="Baker D."/>
            <person name="Gharbi K."/>
            <person name="Hall N."/>
            <person name="Watson M."/>
            <person name="Adriaenssens E.M."/>
            <person name="Foster-Nyarko E."/>
            <person name="Jarju S."/>
            <person name="Secka A."/>
            <person name="Antonio M."/>
            <person name="Oren A."/>
            <person name="Chaudhuri R.R."/>
            <person name="La Ragione R."/>
            <person name="Hildebrand F."/>
            <person name="Pallen M.J."/>
        </authorList>
    </citation>
    <scope>NUCLEOTIDE SEQUENCE</scope>
    <source>
        <strain evidence="9">ChiSxjej5B17-1746</strain>
    </source>
</reference>
<evidence type="ECO:0000259" key="8">
    <source>
        <dbReference type="Pfam" id="PF00588"/>
    </source>
</evidence>
<feature type="binding site" evidence="6 7">
    <location>
        <position position="128"/>
    </location>
    <ligand>
        <name>S-adenosyl-L-methionine</name>
        <dbReference type="ChEBI" id="CHEBI:59789"/>
    </ligand>
</feature>
<dbReference type="InterPro" id="IPR029026">
    <property type="entry name" value="tRNA_m1G_MTases_N"/>
</dbReference>
<evidence type="ECO:0000256" key="5">
    <source>
        <dbReference type="ARBA" id="ARBA00022694"/>
    </source>
</evidence>
<dbReference type="InterPro" id="IPR016914">
    <property type="entry name" value="TrmL"/>
</dbReference>
<evidence type="ECO:0000313" key="9">
    <source>
        <dbReference type="EMBL" id="HIW79668.1"/>
    </source>
</evidence>
<dbReference type="InterPro" id="IPR029028">
    <property type="entry name" value="Alpha/beta_knot_MTases"/>
</dbReference>
<comment type="caution">
    <text evidence="6">Lacks conserved residue(s) required for the propagation of feature annotation.</text>
</comment>
<keyword evidence="3 6" id="KW-0808">Transferase</keyword>
<dbReference type="Proteomes" id="UP000824264">
    <property type="component" value="Unassembled WGS sequence"/>
</dbReference>
<sequence length="151" mass="16696">MHVVLFQPEIPPNTGNVARLCAAMQVSLHLIEPLGFKLEDRYLKRAGLDYWPHVDMTVWPDLDAYLHGAGKGRRLVLTSARRGVPLHRFSFAENDALVFGRETSGLPPEVIALSPHHVRIPIRGEVRSINLSTAAGIVLFQALVSAGLMEE</sequence>
<reference evidence="9" key="2">
    <citation type="submission" date="2021-04" db="EMBL/GenBank/DDBJ databases">
        <authorList>
            <person name="Gilroy R."/>
        </authorList>
    </citation>
    <scope>NUCLEOTIDE SEQUENCE</scope>
    <source>
        <strain evidence="9">ChiSxjej5B17-1746</strain>
    </source>
</reference>
<comment type="subcellular location">
    <subcellularLocation>
        <location evidence="6">Cytoplasm</location>
    </subcellularLocation>
</comment>
<dbReference type="GO" id="GO:0003723">
    <property type="term" value="F:RNA binding"/>
    <property type="evidence" value="ECO:0007669"/>
    <property type="project" value="InterPro"/>
</dbReference>
<dbReference type="GO" id="GO:0008175">
    <property type="term" value="F:tRNA methyltransferase activity"/>
    <property type="evidence" value="ECO:0007669"/>
    <property type="project" value="UniProtKB-UniRule"/>
</dbReference>
<evidence type="ECO:0000256" key="1">
    <source>
        <dbReference type="ARBA" id="ARBA00022490"/>
    </source>
</evidence>
<dbReference type="GO" id="GO:0008757">
    <property type="term" value="F:S-adenosylmethionine-dependent methyltransferase activity"/>
    <property type="evidence" value="ECO:0007669"/>
    <property type="project" value="UniProtKB-UniRule"/>
</dbReference>
<evidence type="ECO:0000256" key="7">
    <source>
        <dbReference type="PIRSR" id="PIRSR029256-1"/>
    </source>
</evidence>
<comment type="similarity">
    <text evidence="6">Belongs to the class IV-like SAM-binding methyltransferase superfamily. RNA methyltransferase TrmH family. TrmL subfamily.</text>
</comment>
<dbReference type="InterPro" id="IPR001537">
    <property type="entry name" value="SpoU_MeTrfase"/>
</dbReference>
<dbReference type="GO" id="GO:0005737">
    <property type="term" value="C:cytoplasm"/>
    <property type="evidence" value="ECO:0007669"/>
    <property type="project" value="UniProtKB-SubCell"/>
</dbReference>
<keyword evidence="2 6" id="KW-0489">Methyltransferase</keyword>
<comment type="caution">
    <text evidence="9">The sequence shown here is derived from an EMBL/GenBank/DDBJ whole genome shotgun (WGS) entry which is preliminary data.</text>
</comment>
<comment type="catalytic activity">
    <reaction evidence="6">
        <text>5-carboxymethylaminomethyluridine(34) in tRNA(Leu) + S-adenosyl-L-methionine = 5-carboxymethylaminomethyl-2'-O-methyluridine(34) in tRNA(Leu) + S-adenosyl-L-homocysteine + H(+)</text>
        <dbReference type="Rhea" id="RHEA:43088"/>
        <dbReference type="Rhea" id="RHEA-COMP:10333"/>
        <dbReference type="Rhea" id="RHEA-COMP:10334"/>
        <dbReference type="ChEBI" id="CHEBI:15378"/>
        <dbReference type="ChEBI" id="CHEBI:57856"/>
        <dbReference type="ChEBI" id="CHEBI:59789"/>
        <dbReference type="ChEBI" id="CHEBI:74508"/>
        <dbReference type="ChEBI" id="CHEBI:74511"/>
        <dbReference type="EC" id="2.1.1.207"/>
    </reaction>
</comment>
<feature type="domain" description="tRNA/rRNA methyltransferase SpoU type" evidence="8">
    <location>
        <begin position="1"/>
        <end position="140"/>
    </location>
</feature>
<feature type="binding site" evidence="6 7">
    <location>
        <position position="120"/>
    </location>
    <ligand>
        <name>S-adenosyl-L-methionine</name>
        <dbReference type="ChEBI" id="CHEBI:59789"/>
    </ligand>
</feature>
<comment type="catalytic activity">
    <reaction evidence="6">
        <text>cytidine(34) in tRNA + S-adenosyl-L-methionine = 2'-O-methylcytidine(34) in tRNA + S-adenosyl-L-homocysteine + H(+)</text>
        <dbReference type="Rhea" id="RHEA:43084"/>
        <dbReference type="Rhea" id="RHEA-COMP:10331"/>
        <dbReference type="Rhea" id="RHEA-COMP:10332"/>
        <dbReference type="ChEBI" id="CHEBI:15378"/>
        <dbReference type="ChEBI" id="CHEBI:57856"/>
        <dbReference type="ChEBI" id="CHEBI:59789"/>
        <dbReference type="ChEBI" id="CHEBI:74495"/>
        <dbReference type="ChEBI" id="CHEBI:82748"/>
        <dbReference type="EC" id="2.1.1.207"/>
    </reaction>
</comment>
<dbReference type="GO" id="GO:0002130">
    <property type="term" value="P:wobble position ribose methylation"/>
    <property type="evidence" value="ECO:0007669"/>
    <property type="project" value="TreeGrafter"/>
</dbReference>
<keyword evidence="5 6" id="KW-0819">tRNA processing</keyword>
<evidence type="ECO:0000256" key="4">
    <source>
        <dbReference type="ARBA" id="ARBA00022691"/>
    </source>
</evidence>
<proteinExistence type="inferred from homology"/>
<dbReference type="EC" id="2.1.1.207" evidence="6"/>
<gene>
    <name evidence="9" type="ORF">H9874_11085</name>
</gene>
<dbReference type="Gene3D" id="3.40.1280.10">
    <property type="match status" value="1"/>
</dbReference>
<dbReference type="HAMAP" id="MF_01885">
    <property type="entry name" value="tRNA_methyltr_TrmL"/>
    <property type="match status" value="1"/>
</dbReference>
<dbReference type="PANTHER" id="PTHR42971:SF1">
    <property type="entry name" value="TRNA (CYTIDINE(34)-2'-O)-METHYLTRANSFERASE"/>
    <property type="match status" value="1"/>
</dbReference>
<dbReference type="CDD" id="cd18094">
    <property type="entry name" value="SpoU-like_TrmL"/>
    <property type="match status" value="1"/>
</dbReference>
<dbReference type="PIRSF" id="PIRSF029256">
    <property type="entry name" value="SpoU_TrmH_prd"/>
    <property type="match status" value="1"/>
</dbReference>
<organism evidence="9 10">
    <name type="scientific">Candidatus Bilophila faecipullorum</name>
    <dbReference type="NCBI Taxonomy" id="2838482"/>
    <lineage>
        <taxon>Bacteria</taxon>
        <taxon>Pseudomonadati</taxon>
        <taxon>Thermodesulfobacteriota</taxon>
        <taxon>Desulfovibrionia</taxon>
        <taxon>Desulfovibrionales</taxon>
        <taxon>Desulfovibrionaceae</taxon>
        <taxon>Bilophila</taxon>
    </lineage>
</organism>
<dbReference type="EMBL" id="DXGI01000410">
    <property type="protein sequence ID" value="HIW79668.1"/>
    <property type="molecule type" value="Genomic_DNA"/>
</dbReference>
<dbReference type="AlphaFoldDB" id="A0A9D1R1B0"/>
<keyword evidence="1 6" id="KW-0963">Cytoplasm</keyword>
<evidence type="ECO:0000256" key="6">
    <source>
        <dbReference type="HAMAP-Rule" id="MF_01885"/>
    </source>
</evidence>
<keyword evidence="4 6" id="KW-0949">S-adenosyl-L-methionine</keyword>